<dbReference type="GO" id="GO:0005737">
    <property type="term" value="C:cytoplasm"/>
    <property type="evidence" value="ECO:0007669"/>
    <property type="project" value="TreeGrafter"/>
</dbReference>
<gene>
    <name evidence="4" type="ORF">HDF16_003076</name>
</gene>
<accession>A0A7W7ZEL4</accession>
<comment type="caution">
    <text evidence="4">The sequence shown here is derived from an EMBL/GenBank/DDBJ whole genome shotgun (WGS) entry which is preliminary data.</text>
</comment>
<dbReference type="GO" id="GO:0009228">
    <property type="term" value="P:thiamine biosynthetic process"/>
    <property type="evidence" value="ECO:0007669"/>
    <property type="project" value="UniProtKB-KW"/>
</dbReference>
<evidence type="ECO:0000259" key="3">
    <source>
        <dbReference type="Pfam" id="PF02581"/>
    </source>
</evidence>
<protein>
    <submittedName>
        <fullName evidence="4">Thiamine-phosphate pyrophosphorylase</fullName>
        <ecNumber evidence="4">2.5.1.3</ecNumber>
    </submittedName>
</protein>
<evidence type="ECO:0000256" key="2">
    <source>
        <dbReference type="ARBA" id="ARBA00022977"/>
    </source>
</evidence>
<evidence type="ECO:0000313" key="4">
    <source>
        <dbReference type="EMBL" id="MBB5058362.1"/>
    </source>
</evidence>
<dbReference type="InterPro" id="IPR013785">
    <property type="entry name" value="Aldolase_TIM"/>
</dbReference>
<dbReference type="Gene3D" id="3.20.20.70">
    <property type="entry name" value="Aldolase class I"/>
    <property type="match status" value="1"/>
</dbReference>
<evidence type="ECO:0000256" key="1">
    <source>
        <dbReference type="ARBA" id="ARBA00004948"/>
    </source>
</evidence>
<dbReference type="SUPFAM" id="SSF51391">
    <property type="entry name" value="Thiamin phosphate synthase"/>
    <property type="match status" value="1"/>
</dbReference>
<name>A0A7W7ZEL4_9BACT</name>
<feature type="domain" description="Thiamine phosphate synthase/TenI" evidence="3">
    <location>
        <begin position="26"/>
        <end position="204"/>
    </location>
</feature>
<keyword evidence="5" id="KW-1185">Reference proteome</keyword>
<proteinExistence type="predicted"/>
<dbReference type="PANTHER" id="PTHR20857">
    <property type="entry name" value="THIAMINE-PHOSPHATE PYROPHOSPHORYLASE"/>
    <property type="match status" value="1"/>
</dbReference>
<dbReference type="InterPro" id="IPR036206">
    <property type="entry name" value="ThiamineP_synth_sf"/>
</dbReference>
<evidence type="ECO:0000313" key="5">
    <source>
        <dbReference type="Proteomes" id="UP000540989"/>
    </source>
</evidence>
<dbReference type="AlphaFoldDB" id="A0A7W7ZEL4"/>
<dbReference type="Proteomes" id="UP000540989">
    <property type="component" value="Unassembled WGS sequence"/>
</dbReference>
<comment type="pathway">
    <text evidence="1">Cofactor biosynthesis; thiamine diphosphate biosynthesis.</text>
</comment>
<dbReference type="GO" id="GO:0004789">
    <property type="term" value="F:thiamine-phosphate diphosphorylase activity"/>
    <property type="evidence" value="ECO:0007669"/>
    <property type="project" value="UniProtKB-EC"/>
</dbReference>
<dbReference type="EMBL" id="JACHIP010000004">
    <property type="protein sequence ID" value="MBB5058362.1"/>
    <property type="molecule type" value="Genomic_DNA"/>
</dbReference>
<reference evidence="4 5" key="1">
    <citation type="submission" date="2020-08" db="EMBL/GenBank/DDBJ databases">
        <title>Genomic Encyclopedia of Type Strains, Phase IV (KMG-V): Genome sequencing to study the core and pangenomes of soil and plant-associated prokaryotes.</title>
        <authorList>
            <person name="Whitman W."/>
        </authorList>
    </citation>
    <scope>NUCLEOTIDE SEQUENCE [LARGE SCALE GENOMIC DNA]</scope>
    <source>
        <strain evidence="4 5">M8UP14</strain>
    </source>
</reference>
<dbReference type="EC" id="2.5.1.3" evidence="4"/>
<sequence>MFRYAITDRRSGQNELNLPPGSDPLAGLVDQAKRLAAEGVDFLQLREKDLEAKELIGVARRIITAAREGARATGPVLRVLVNGRADVALAAGADGVHLPSGPEQLTVEQVRRVFAGCEAIVSVACHTLAEVERASGEGADLVLFSPVFGKRLTGGEELAGAGLERLAEICRVAGPTAVLALGGVTLENAQACVDAGAKGVAGIRLFR</sequence>
<organism evidence="4 5">
    <name type="scientific">Granulicella aggregans</name>
    <dbReference type="NCBI Taxonomy" id="474949"/>
    <lineage>
        <taxon>Bacteria</taxon>
        <taxon>Pseudomonadati</taxon>
        <taxon>Acidobacteriota</taxon>
        <taxon>Terriglobia</taxon>
        <taxon>Terriglobales</taxon>
        <taxon>Acidobacteriaceae</taxon>
        <taxon>Granulicella</taxon>
    </lineage>
</organism>
<dbReference type="CDD" id="cd00564">
    <property type="entry name" value="TMP_TenI"/>
    <property type="match status" value="1"/>
</dbReference>
<dbReference type="InterPro" id="IPR022998">
    <property type="entry name" value="ThiamineP_synth_TenI"/>
</dbReference>
<dbReference type="PANTHER" id="PTHR20857:SF15">
    <property type="entry name" value="THIAMINE-PHOSPHATE SYNTHASE"/>
    <property type="match status" value="1"/>
</dbReference>
<keyword evidence="2" id="KW-0784">Thiamine biosynthesis</keyword>
<keyword evidence="4" id="KW-0808">Transferase</keyword>
<dbReference type="Pfam" id="PF02581">
    <property type="entry name" value="TMP-TENI"/>
    <property type="match status" value="1"/>
</dbReference>